<dbReference type="GO" id="GO:0006351">
    <property type="term" value="P:DNA-templated transcription"/>
    <property type="evidence" value="ECO:0007669"/>
    <property type="project" value="UniProtKB-UniRule"/>
</dbReference>
<organism evidence="20 21">
    <name type="scientific">human papillomavirus 71</name>
    <dbReference type="NCBI Taxonomy" id="120686"/>
    <lineage>
        <taxon>Viruses</taxon>
        <taxon>Monodnaviria</taxon>
        <taxon>Shotokuvirae</taxon>
        <taxon>Cossaviricota</taxon>
        <taxon>Papovaviricetes</taxon>
        <taxon>Zurhausenvirales</taxon>
        <taxon>Papillomaviridae</taxon>
        <taxon>Firstpapillomavirinae</taxon>
        <taxon>Alphapapillomavirus</taxon>
        <taxon>Alphapapillomavirus 14</taxon>
    </lineage>
</organism>
<evidence type="ECO:0000256" key="8">
    <source>
        <dbReference type="ARBA" id="ARBA00022830"/>
    </source>
</evidence>
<comment type="subcellular location">
    <subcellularLocation>
        <location evidence="18">Host cytoplasm</location>
    </subcellularLocation>
    <subcellularLocation>
        <location evidence="18">Host nucleus</location>
    </subcellularLocation>
    <text evidence="18">Predominantly found in the host nucleus.</text>
</comment>
<accession>Q6EGQ1</accession>
<dbReference type="PIRSF" id="PIRSF003407">
    <property type="entry name" value="Papvi_E7"/>
    <property type="match status" value="1"/>
</dbReference>
<evidence type="ECO:0000256" key="17">
    <source>
        <dbReference type="ARBA" id="ARBA00023309"/>
    </source>
</evidence>
<keyword evidence="4 18" id="KW-0945">Host-virus interaction</keyword>
<evidence type="ECO:0000256" key="15">
    <source>
        <dbReference type="ARBA" id="ARBA00023258"/>
    </source>
</evidence>
<comment type="similarity">
    <text evidence="18 19">Belongs to the papillomaviridae E7 protein family.</text>
</comment>
<dbReference type="GO" id="GO:0052170">
    <property type="term" value="P:symbiont-mediated suppression of host innate immune response"/>
    <property type="evidence" value="ECO:0007669"/>
    <property type="project" value="UniProtKB-KW"/>
</dbReference>
<keyword evidence="5 18" id="KW-1090">Inhibition of host innate immune response by virus</keyword>
<reference evidence="20 21" key="1">
    <citation type="submission" date="2003-06" db="EMBL/GenBank/DDBJ databases">
        <title>Correction of HPV71 sequences.</title>
        <authorList>
            <person name="Fu L."/>
            <person name="Burk R.D."/>
        </authorList>
    </citation>
    <scope>NUCLEOTIDE SEQUENCE [LARGE SCALE GENOMIC DNA]</scope>
    <source>
        <strain evidence="20">Qv22945</strain>
    </source>
</reference>
<comment type="PTM">
    <text evidence="18">Highly phosphorylated.</text>
</comment>
<evidence type="ECO:0000256" key="10">
    <source>
        <dbReference type="ARBA" id="ARBA00023015"/>
    </source>
</evidence>
<keyword evidence="9 18" id="KW-0862">Zinc</keyword>
<evidence type="ECO:0000256" key="1">
    <source>
        <dbReference type="ARBA" id="ARBA00022504"/>
    </source>
</evidence>
<dbReference type="GO" id="GO:0008270">
    <property type="term" value="F:zinc ion binding"/>
    <property type="evidence" value="ECO:0007669"/>
    <property type="project" value="UniProtKB-KW"/>
</dbReference>
<evidence type="ECO:0000256" key="2">
    <source>
        <dbReference type="ARBA" id="ARBA00022518"/>
    </source>
</evidence>
<keyword evidence="13 18" id="KW-0804">Transcription</keyword>
<evidence type="ECO:0000313" key="21">
    <source>
        <dbReference type="Proteomes" id="UP000099266"/>
    </source>
</evidence>
<evidence type="ECO:0000256" key="19">
    <source>
        <dbReference type="PIRNR" id="PIRNR003407"/>
    </source>
</evidence>
<dbReference type="EMBL" id="AY330622">
    <property type="protein sequence ID" value="AAQ95192.1"/>
    <property type="molecule type" value="Genomic_DNA"/>
</dbReference>
<sequence>MRGQQCTLKDIVLQLQPEVVDLYCHEQFASSDEGDNRVDGEQPTEPAQQAYRVVSYCGRCCRAVRLVVESDEADIRALQQLLLGTLTIVCPICV</sequence>
<keyword evidence="7 18" id="KW-0863">Zinc-finger</keyword>
<evidence type="ECO:0000256" key="5">
    <source>
        <dbReference type="ARBA" id="ARBA00022632"/>
    </source>
</evidence>
<evidence type="ECO:0000256" key="6">
    <source>
        <dbReference type="ARBA" id="ARBA00022723"/>
    </source>
</evidence>
<comment type="caution">
    <text evidence="18">Lacks conserved residue(s) required for the propagation of feature annotation.</text>
</comment>
<comment type="function">
    <text evidence="18">Plays a role in viral genome replication by driving entry of quiescent cells into the cell cycle. Stimulation of progression from G1 to S phase allows the virus to efficiently use the cellular DNA replicating machinery to achieve viral genome replication. E7 protein has both transforming and trans-activating activities. Induces the disassembly of the E2F1 transcription factor from RB1, with subsequent transcriptional activation of E2F1-regulated S-phase genes. Interferes with host histone deacetylation mediated by HDAC1 and HDAC2, leading to transcription activation. Plays also a role in the inhibition of both antiviral and antiproliferative functions of host interferon alpha. Interaction with host TMEM173/STING impairs the ability of TMEM173/STING to sense cytosolic DNA and promote the production of type I interferon (IFN-alpha and IFN-beta).</text>
</comment>
<dbReference type="Gene3D" id="3.30.160.330">
    <property type="match status" value="1"/>
</dbReference>
<keyword evidence="17 18" id="KW-1078">G1/S host cell cycle checkpoint dysregulation by virus</keyword>
<comment type="domain">
    <text evidence="18">The E7 terminal domain is an intrinsically disordered domain, whose flexibility and conformational transitions confer target adaptability to the oncoprotein. It allows adaptation to a variety of protein targets and exposes the PEST degradation sequence that regulates its turnover in the cell.</text>
</comment>
<protein>
    <recommendedName>
        <fullName evidence="18 19">Protein E7</fullName>
    </recommendedName>
</protein>
<dbReference type="GO" id="GO:0019904">
    <property type="term" value="F:protein domain specific binding"/>
    <property type="evidence" value="ECO:0007669"/>
    <property type="project" value="UniProtKB-UniRule"/>
</dbReference>
<comment type="function">
    <text evidence="19">E7 protein has both transforming and trans-activating activities.</text>
</comment>
<evidence type="ECO:0000256" key="14">
    <source>
        <dbReference type="ARBA" id="ARBA00023200"/>
    </source>
</evidence>
<dbReference type="SUPFAM" id="SSF161234">
    <property type="entry name" value="E7 C-terminal domain-like"/>
    <property type="match status" value="1"/>
</dbReference>
<dbReference type="Proteomes" id="UP000099266">
    <property type="component" value="Genome"/>
</dbReference>
<keyword evidence="15" id="KW-0922">Interferon antiviral system evasion</keyword>
<dbReference type="GO" id="GO:0042025">
    <property type="term" value="C:host cell nucleus"/>
    <property type="evidence" value="ECO:0007669"/>
    <property type="project" value="UniProtKB-SubCell"/>
</dbReference>
<keyword evidence="1 18" id="KW-1121">Modulation of host cell cycle by virus</keyword>
<keyword evidence="12 18" id="KW-0010">Activator</keyword>
<dbReference type="GO" id="GO:0030430">
    <property type="term" value="C:host cell cytoplasm"/>
    <property type="evidence" value="ECO:0007669"/>
    <property type="project" value="UniProtKB-SubCell"/>
</dbReference>
<keyword evidence="2 18" id="KW-0244">Early protein</keyword>
<keyword evidence="16 18" id="KW-0899">Viral immunoevasion</keyword>
<evidence type="ECO:0000256" key="18">
    <source>
        <dbReference type="HAMAP-Rule" id="MF_04004"/>
    </source>
</evidence>
<dbReference type="InterPro" id="IPR000148">
    <property type="entry name" value="Papilloma_E7"/>
</dbReference>
<evidence type="ECO:0000256" key="16">
    <source>
        <dbReference type="ARBA" id="ARBA00023280"/>
    </source>
</evidence>
<keyword evidence="8 18" id="KW-1114">Inhibition of host interferon signaling pathway by virus</keyword>
<dbReference type="Pfam" id="PF00527">
    <property type="entry name" value="E7"/>
    <property type="match status" value="1"/>
</dbReference>
<gene>
    <name evidence="18 20" type="primary">E7</name>
</gene>
<comment type="subunit">
    <text evidence="18">Homodimer. Homooligomer. Interacts with host RB1; this interaction induces dissociation of RB1-E2F1 complex thereby disrupting RB1 activity. Interacts with host EP300; this interaction represses EP300 transcriptional activity. Interacts with protein E2; this interaction inhibits E7 oncogenic activity. Interacts with host TMEM173/STING; this interaction impairs the ability of TMEM173/STING to sense cytosolic DNA and promote the production of type I interferon (IFN-alpha and IFN-beta).</text>
</comment>
<evidence type="ECO:0000256" key="11">
    <source>
        <dbReference type="ARBA" id="ARBA00023125"/>
    </source>
</evidence>
<evidence type="ECO:0000256" key="3">
    <source>
        <dbReference type="ARBA" id="ARBA00022562"/>
    </source>
</evidence>
<keyword evidence="14 18" id="KW-1035">Host cytoplasm</keyword>
<keyword evidence="10 18" id="KW-0805">Transcription regulation</keyword>
<keyword evidence="3 18" id="KW-1048">Host nucleus</keyword>
<feature type="short sequence motif" description="Nuclear export signal" evidence="18">
    <location>
        <begin position="75"/>
        <end position="83"/>
    </location>
</feature>
<feature type="short sequence motif" description="LXCXE motif; interaction with host RB1 and TMEM173/STING" evidence="18">
    <location>
        <begin position="22"/>
        <end position="26"/>
    </location>
</feature>
<keyword evidence="11 18" id="KW-0238">DNA-binding</keyword>
<dbReference type="GO" id="GO:0039502">
    <property type="term" value="P:symbiont-mediated suppression of host type I interferon-mediated signaling pathway"/>
    <property type="evidence" value="ECO:0007669"/>
    <property type="project" value="UniProtKB-UniRule"/>
</dbReference>
<evidence type="ECO:0000256" key="4">
    <source>
        <dbReference type="ARBA" id="ARBA00022581"/>
    </source>
</evidence>
<feature type="zinc finger region" evidence="18">
    <location>
        <begin position="57"/>
        <end position="93"/>
    </location>
</feature>
<dbReference type="GO" id="GO:0003677">
    <property type="term" value="F:DNA binding"/>
    <property type="evidence" value="ECO:0007669"/>
    <property type="project" value="UniProtKB-UniRule"/>
</dbReference>
<dbReference type="GO" id="GO:0039645">
    <property type="term" value="P:symbiont-mediated perturbation of host cell cycle G1/S transition checkpoint"/>
    <property type="evidence" value="ECO:0007669"/>
    <property type="project" value="UniProtKB-UniRule"/>
</dbReference>
<evidence type="ECO:0000256" key="12">
    <source>
        <dbReference type="ARBA" id="ARBA00023159"/>
    </source>
</evidence>
<dbReference type="GO" id="GO:0003700">
    <property type="term" value="F:DNA-binding transcription factor activity"/>
    <property type="evidence" value="ECO:0007669"/>
    <property type="project" value="UniProtKB-UniRule"/>
</dbReference>
<evidence type="ECO:0000256" key="13">
    <source>
        <dbReference type="ARBA" id="ARBA00023163"/>
    </source>
</evidence>
<evidence type="ECO:0000256" key="9">
    <source>
        <dbReference type="ARBA" id="ARBA00022833"/>
    </source>
</evidence>
<evidence type="ECO:0000256" key="7">
    <source>
        <dbReference type="ARBA" id="ARBA00022771"/>
    </source>
</evidence>
<keyword evidence="6 18" id="KW-0479">Metal-binding</keyword>
<dbReference type="HAMAP" id="MF_04004">
    <property type="entry name" value="PPV_E7"/>
    <property type="match status" value="1"/>
</dbReference>
<name>Q6EGQ1_9PAPI</name>
<proteinExistence type="inferred from homology"/>
<evidence type="ECO:0000313" key="20">
    <source>
        <dbReference type="EMBL" id="AAQ95192.1"/>
    </source>
</evidence>